<keyword evidence="3" id="KW-0109">Calcium transport</keyword>
<evidence type="ECO:0000256" key="2">
    <source>
        <dbReference type="ARBA" id="ARBA00022448"/>
    </source>
</evidence>
<evidence type="ECO:0000256" key="7">
    <source>
        <dbReference type="ARBA" id="ARBA00022882"/>
    </source>
</evidence>
<keyword evidence="4" id="KW-0107">Calcium channel</keyword>
<evidence type="ECO:0000313" key="16">
    <source>
        <dbReference type="Proteomes" id="UP000054047"/>
    </source>
</evidence>
<evidence type="ECO:0000256" key="3">
    <source>
        <dbReference type="ARBA" id="ARBA00022568"/>
    </source>
</evidence>
<comment type="subcellular location">
    <subcellularLocation>
        <location evidence="1">Membrane</location>
        <topology evidence="1">Multi-pass membrane protein</topology>
    </subcellularLocation>
</comment>
<dbReference type="PANTHER" id="PTHR45628:SF7">
    <property type="entry name" value="VOLTAGE-DEPENDENT CALCIUM CHANNEL TYPE A SUBUNIT ALPHA-1"/>
    <property type="match status" value="1"/>
</dbReference>
<evidence type="ECO:0000256" key="1">
    <source>
        <dbReference type="ARBA" id="ARBA00004141"/>
    </source>
</evidence>
<evidence type="ECO:0000256" key="13">
    <source>
        <dbReference type="SAM" id="Phobius"/>
    </source>
</evidence>
<evidence type="ECO:0000259" key="14">
    <source>
        <dbReference type="Pfam" id="PF00520"/>
    </source>
</evidence>
<feature type="domain" description="Ion transport" evidence="14">
    <location>
        <begin position="5"/>
        <end position="150"/>
    </location>
</feature>
<dbReference type="InterPro" id="IPR050599">
    <property type="entry name" value="VDCC_alpha-1_subunit"/>
</dbReference>
<dbReference type="InterPro" id="IPR027359">
    <property type="entry name" value="Volt_channel_dom_sf"/>
</dbReference>
<dbReference type="GO" id="GO:0007268">
    <property type="term" value="P:chemical synaptic transmission"/>
    <property type="evidence" value="ECO:0007669"/>
    <property type="project" value="TreeGrafter"/>
</dbReference>
<evidence type="ECO:0000256" key="9">
    <source>
        <dbReference type="ARBA" id="ARBA00023065"/>
    </source>
</evidence>
<feature type="transmembrane region" description="Helical" evidence="13">
    <location>
        <begin position="199"/>
        <end position="219"/>
    </location>
</feature>
<gene>
    <name evidence="15" type="ORF">ANCDUO_24490</name>
</gene>
<name>A0A0C2FFN8_9BILA</name>
<keyword evidence="16" id="KW-1185">Reference proteome</keyword>
<proteinExistence type="predicted"/>
<evidence type="ECO:0000256" key="11">
    <source>
        <dbReference type="ARBA" id="ARBA00023180"/>
    </source>
</evidence>
<evidence type="ECO:0000256" key="4">
    <source>
        <dbReference type="ARBA" id="ARBA00022673"/>
    </source>
</evidence>
<keyword evidence="5 13" id="KW-0812">Transmembrane</keyword>
<keyword evidence="8 13" id="KW-1133">Transmembrane helix</keyword>
<reference evidence="15 16" key="1">
    <citation type="submission" date="2013-12" db="EMBL/GenBank/DDBJ databases">
        <title>Draft genome of the parsitic nematode Ancylostoma duodenale.</title>
        <authorList>
            <person name="Mitreva M."/>
        </authorList>
    </citation>
    <scope>NUCLEOTIDE SEQUENCE [LARGE SCALE GENOMIC DNA]</scope>
    <source>
        <strain evidence="15 16">Zhejiang</strain>
    </source>
</reference>
<dbReference type="GO" id="GO:0005891">
    <property type="term" value="C:voltage-gated calcium channel complex"/>
    <property type="evidence" value="ECO:0007669"/>
    <property type="project" value="TreeGrafter"/>
</dbReference>
<protein>
    <recommendedName>
        <fullName evidence="14">Ion transport domain-containing protein</fullName>
    </recommendedName>
</protein>
<accession>A0A0C2FFN8</accession>
<dbReference type="OrthoDB" id="431720at2759"/>
<dbReference type="GO" id="GO:0098703">
    <property type="term" value="P:calcium ion import across plasma membrane"/>
    <property type="evidence" value="ECO:0007669"/>
    <property type="project" value="TreeGrafter"/>
</dbReference>
<dbReference type="SUPFAM" id="SSF81324">
    <property type="entry name" value="Voltage-gated potassium channels"/>
    <property type="match status" value="1"/>
</dbReference>
<evidence type="ECO:0000256" key="12">
    <source>
        <dbReference type="ARBA" id="ARBA00023303"/>
    </source>
</evidence>
<dbReference type="EMBL" id="KN772406">
    <property type="protein sequence ID" value="KIH45469.1"/>
    <property type="molecule type" value="Genomic_DNA"/>
</dbReference>
<evidence type="ECO:0000256" key="10">
    <source>
        <dbReference type="ARBA" id="ARBA00023136"/>
    </source>
</evidence>
<evidence type="ECO:0000256" key="6">
    <source>
        <dbReference type="ARBA" id="ARBA00022837"/>
    </source>
</evidence>
<dbReference type="Gene3D" id="1.10.287.70">
    <property type="match status" value="1"/>
</dbReference>
<keyword evidence="6" id="KW-0106">Calcium</keyword>
<keyword evidence="9" id="KW-0406">Ion transport</keyword>
<dbReference type="InterPro" id="IPR005821">
    <property type="entry name" value="Ion_trans_dom"/>
</dbReference>
<feature type="transmembrane region" description="Helical" evidence="13">
    <location>
        <begin position="119"/>
        <end position="145"/>
    </location>
</feature>
<feature type="transmembrane region" description="Helical" evidence="13">
    <location>
        <begin position="231"/>
        <end position="253"/>
    </location>
</feature>
<keyword evidence="12" id="KW-0407">Ion channel</keyword>
<dbReference type="Pfam" id="PF00520">
    <property type="entry name" value="Ion_trans"/>
    <property type="match status" value="2"/>
</dbReference>
<organism evidence="15 16">
    <name type="scientific">Ancylostoma duodenale</name>
    <dbReference type="NCBI Taxonomy" id="51022"/>
    <lineage>
        <taxon>Eukaryota</taxon>
        <taxon>Metazoa</taxon>
        <taxon>Ecdysozoa</taxon>
        <taxon>Nematoda</taxon>
        <taxon>Chromadorea</taxon>
        <taxon>Rhabditida</taxon>
        <taxon>Rhabditina</taxon>
        <taxon>Rhabditomorpha</taxon>
        <taxon>Strongyloidea</taxon>
        <taxon>Ancylostomatidae</taxon>
        <taxon>Ancylostomatinae</taxon>
        <taxon>Ancylostoma</taxon>
    </lineage>
</organism>
<feature type="domain" description="Ion transport" evidence="14">
    <location>
        <begin position="198"/>
        <end position="295"/>
    </location>
</feature>
<dbReference type="Proteomes" id="UP000054047">
    <property type="component" value="Unassembled WGS sequence"/>
</dbReference>
<evidence type="ECO:0000256" key="5">
    <source>
        <dbReference type="ARBA" id="ARBA00022692"/>
    </source>
</evidence>
<dbReference type="GO" id="GO:0008331">
    <property type="term" value="F:high voltage-gated calcium channel activity"/>
    <property type="evidence" value="ECO:0007669"/>
    <property type="project" value="TreeGrafter"/>
</dbReference>
<keyword evidence="10 13" id="KW-0472">Membrane</keyword>
<evidence type="ECO:0000313" key="15">
    <source>
        <dbReference type="EMBL" id="KIH45469.1"/>
    </source>
</evidence>
<evidence type="ECO:0000256" key="8">
    <source>
        <dbReference type="ARBA" id="ARBA00022989"/>
    </source>
</evidence>
<keyword evidence="11" id="KW-0325">Glycoprotein</keyword>
<dbReference type="Gene3D" id="1.20.120.350">
    <property type="entry name" value="Voltage-gated potassium channels. Chain C"/>
    <property type="match status" value="1"/>
</dbReference>
<keyword evidence="7" id="KW-0851">Voltage-gated channel</keyword>
<dbReference type="GO" id="GO:0045202">
    <property type="term" value="C:synapse"/>
    <property type="evidence" value="ECO:0007669"/>
    <property type="project" value="GOC"/>
</dbReference>
<dbReference type="AlphaFoldDB" id="A0A0C2FFN8"/>
<sequence>MADCNLFNGKFFYCTDKTKRFAYQCHGQFFIFDNQNEPPRVEQREWRLRPFNYDNTINAMLTLFVVTTGEGWPGIRQNSMDTTFEDQGPSPFYRVEVSSGFMESLFQLCISLALDIQVALFYVMFFIVFPFFFVNIFVALIIITFQEQGEAELSEGDLDKNQKQCIDFALNARPRSLFMPEDKNSIKYRIWRLVTSAPFEYFIMAMICCNTIILMMKFHGNSDFYEKVLRLFNTALTAVFTVESILKILAFGVRNYFRDGWNRFDFVTVVGSITDALVTEFGGDRSLRFTRIPSLVPCSSADQTSPTRLYHQNSALDLRSKFQGHKVLHADGREGLVAEVLLKG</sequence>
<keyword evidence="2" id="KW-0813">Transport</keyword>
<dbReference type="PANTHER" id="PTHR45628">
    <property type="entry name" value="VOLTAGE-DEPENDENT CALCIUM CHANNEL TYPE A SUBUNIT ALPHA-1"/>
    <property type="match status" value="1"/>
</dbReference>